<dbReference type="PANTHER" id="PTHR13520:SF0">
    <property type="entry name" value="RAD50-INTERACTING PROTEIN 1"/>
    <property type="match status" value="1"/>
</dbReference>
<proteinExistence type="predicted"/>
<reference evidence="1" key="1">
    <citation type="submission" date="2023-04" db="EMBL/GenBank/DDBJ databases">
        <title>Phytophthora fragariaefolia NBRC 109709.</title>
        <authorList>
            <person name="Ichikawa N."/>
            <person name="Sato H."/>
            <person name="Tonouchi N."/>
        </authorList>
    </citation>
    <scope>NUCLEOTIDE SEQUENCE</scope>
    <source>
        <strain evidence="1">NBRC 109709</strain>
    </source>
</reference>
<dbReference type="Proteomes" id="UP001165121">
    <property type="component" value="Unassembled WGS sequence"/>
</dbReference>
<dbReference type="PANTHER" id="PTHR13520">
    <property type="entry name" value="RAD50-INTERACTING PROTEIN 1 RINT-1"/>
    <property type="match status" value="1"/>
</dbReference>
<dbReference type="GO" id="GO:0006888">
    <property type="term" value="P:endoplasmic reticulum to Golgi vesicle-mediated transport"/>
    <property type="evidence" value="ECO:0007669"/>
    <property type="project" value="InterPro"/>
</dbReference>
<organism evidence="1 2">
    <name type="scientific">Phytophthora fragariaefolia</name>
    <dbReference type="NCBI Taxonomy" id="1490495"/>
    <lineage>
        <taxon>Eukaryota</taxon>
        <taxon>Sar</taxon>
        <taxon>Stramenopiles</taxon>
        <taxon>Oomycota</taxon>
        <taxon>Peronosporomycetes</taxon>
        <taxon>Peronosporales</taxon>
        <taxon>Peronosporaceae</taxon>
        <taxon>Phytophthora</taxon>
    </lineage>
</organism>
<dbReference type="EMBL" id="BSXT01002408">
    <property type="protein sequence ID" value="GMF48794.1"/>
    <property type="molecule type" value="Genomic_DNA"/>
</dbReference>
<dbReference type="Pfam" id="PF04437">
    <property type="entry name" value="RINT1_TIP1"/>
    <property type="match status" value="1"/>
</dbReference>
<dbReference type="GO" id="GO:0006890">
    <property type="term" value="P:retrograde vesicle-mediated transport, Golgi to endoplasmic reticulum"/>
    <property type="evidence" value="ECO:0007669"/>
    <property type="project" value="InterPro"/>
</dbReference>
<dbReference type="InterPro" id="IPR007528">
    <property type="entry name" value="RINT1_Tip20"/>
</dbReference>
<sequence>MRAWTLCCACTCYAYSPFWTDAKYDDAYNGELLLVHGVSSELAGSYRLVSNTLNCARKLLLPECWPSLWKSLASALDSALFDAFYNPNSMDERSQLSNSGERQFISDVRSLVAIFATGTSKALPRSYFRLTREVCHLLEMPAARLREVYKALDDDSVASEVGDEVAGGLEQLTTILEACGIFSLTPAQVVRICASRLDLENRDPLLPTA</sequence>
<name>A0A9W6Y0E5_9STRA</name>
<dbReference type="GO" id="GO:0060628">
    <property type="term" value="P:regulation of ER to Golgi vesicle-mediated transport"/>
    <property type="evidence" value="ECO:0007669"/>
    <property type="project" value="TreeGrafter"/>
</dbReference>
<dbReference type="GO" id="GO:0070939">
    <property type="term" value="C:Dsl1/NZR complex"/>
    <property type="evidence" value="ECO:0007669"/>
    <property type="project" value="InterPro"/>
</dbReference>
<gene>
    <name evidence="1" type="ORF">Pfra01_001901700</name>
</gene>
<keyword evidence="2" id="KW-1185">Reference proteome</keyword>
<protein>
    <submittedName>
        <fullName evidence="1">Unnamed protein product</fullName>
    </submittedName>
</protein>
<dbReference type="AlphaFoldDB" id="A0A9W6Y0E5"/>
<evidence type="ECO:0000313" key="2">
    <source>
        <dbReference type="Proteomes" id="UP001165121"/>
    </source>
</evidence>
<comment type="caution">
    <text evidence="1">The sequence shown here is derived from an EMBL/GenBank/DDBJ whole genome shotgun (WGS) entry which is preliminary data.</text>
</comment>
<evidence type="ECO:0000313" key="1">
    <source>
        <dbReference type="EMBL" id="GMF48794.1"/>
    </source>
</evidence>
<accession>A0A9W6Y0E5</accession>